<name>A0A0S3UJ59_PREIN</name>
<reference evidence="1 2" key="1">
    <citation type="journal article" date="2016" name="DNA Res.">
        <title>The complete genome sequencing of Prevotella intermedia strain OMA14 and a subsequent fine-scale, intra-species genomic comparison reveal an unusual amplification of conjugative and mobile transposons and identify a novel Prevotella-lineage-specific repeat.</title>
        <authorList>
            <person name="Naito M."/>
            <person name="Ogura Y."/>
            <person name="Itoh T."/>
            <person name="Shoji M."/>
            <person name="Okamoto M."/>
            <person name="Hayashi T."/>
            <person name="Nakayama K."/>
        </authorList>
    </citation>
    <scope>NUCLEOTIDE SEQUENCE [LARGE SCALE GENOMIC DNA]</scope>
    <source>
        <strain evidence="1 2">OMA14</strain>
    </source>
</reference>
<accession>A0A0S3UJ59</accession>
<evidence type="ECO:0000313" key="1">
    <source>
        <dbReference type="EMBL" id="BAU17483.1"/>
    </source>
</evidence>
<dbReference type="EMBL" id="AP014597">
    <property type="protein sequence ID" value="BAU17483.1"/>
    <property type="molecule type" value="Genomic_DNA"/>
</dbReference>
<gene>
    <name evidence="1" type="ORF">PIOMA14_I_0975</name>
</gene>
<evidence type="ECO:0000313" key="2">
    <source>
        <dbReference type="Proteomes" id="UP000217431"/>
    </source>
</evidence>
<proteinExistence type="predicted"/>
<dbReference type="Proteomes" id="UP000217431">
    <property type="component" value="Chromosome I"/>
</dbReference>
<protein>
    <submittedName>
        <fullName evidence="1">Uncharacterized protein</fullName>
    </submittedName>
</protein>
<dbReference type="AlphaFoldDB" id="A0A0S3UJ59"/>
<sequence length="34" mass="3929">MLPNKLYTLKTFYSLKTNAVYSMTNCVRGILTEN</sequence>
<organism evidence="1 2">
    <name type="scientific">Prevotella intermedia</name>
    <dbReference type="NCBI Taxonomy" id="28131"/>
    <lineage>
        <taxon>Bacteria</taxon>
        <taxon>Pseudomonadati</taxon>
        <taxon>Bacteroidota</taxon>
        <taxon>Bacteroidia</taxon>
        <taxon>Bacteroidales</taxon>
        <taxon>Prevotellaceae</taxon>
        <taxon>Prevotella</taxon>
    </lineage>
</organism>